<accession>A0ABY6P0Z9</accession>
<dbReference type="EMBL" id="CP110615">
    <property type="protein sequence ID" value="UZJ25026.1"/>
    <property type="molecule type" value="Genomic_DNA"/>
</dbReference>
<dbReference type="InterPro" id="IPR052924">
    <property type="entry name" value="OsmC/Ohr_hydroprdx_reductase"/>
</dbReference>
<sequence length="157" mass="16478">MTSTLRRKDTVVPFTVTGSGTGVAQTVDVDGKHTIQVDTYPSFGGDDAAPSPLAYLLAALTSCNQVVSAVVAKDLGLTLGQVQAEAVGDLDTAVIGGGAQGNANFDAVRLQVSIETDATAEQFAQLKSETERRCPVSQMFIRSGLEFSNEWTQKPLA</sequence>
<dbReference type="InterPro" id="IPR015946">
    <property type="entry name" value="KH_dom-like_a/b"/>
</dbReference>
<dbReference type="PANTHER" id="PTHR35368:SF1">
    <property type="entry name" value="HYDROPEROXIDE REDUCTASE"/>
    <property type="match status" value="1"/>
</dbReference>
<keyword evidence="2" id="KW-1185">Reference proteome</keyword>
<dbReference type="InterPro" id="IPR003718">
    <property type="entry name" value="OsmC/Ohr_fam"/>
</dbReference>
<dbReference type="InterPro" id="IPR036102">
    <property type="entry name" value="OsmC/Ohrsf"/>
</dbReference>
<reference evidence="1" key="1">
    <citation type="submission" date="2022-10" db="EMBL/GenBank/DDBJ databases">
        <title>Rhodococcus sp.75.</title>
        <authorList>
            <person name="Sun M."/>
        </authorList>
    </citation>
    <scope>NUCLEOTIDE SEQUENCE</scope>
    <source>
        <strain evidence="1">75</strain>
    </source>
</reference>
<gene>
    <name evidence="1" type="ORF">RHODO2019_00475</name>
</gene>
<dbReference type="Pfam" id="PF02566">
    <property type="entry name" value="OsmC"/>
    <property type="match status" value="1"/>
</dbReference>
<organism evidence="1 2">
    <name type="scientific">Rhodococcus antarcticus</name>
    <dbReference type="NCBI Taxonomy" id="2987751"/>
    <lineage>
        <taxon>Bacteria</taxon>
        <taxon>Bacillati</taxon>
        <taxon>Actinomycetota</taxon>
        <taxon>Actinomycetes</taxon>
        <taxon>Mycobacteriales</taxon>
        <taxon>Nocardiaceae</taxon>
        <taxon>Rhodococcus</taxon>
    </lineage>
</organism>
<evidence type="ECO:0000313" key="1">
    <source>
        <dbReference type="EMBL" id="UZJ25026.1"/>
    </source>
</evidence>
<dbReference type="Gene3D" id="3.30.300.20">
    <property type="match status" value="1"/>
</dbReference>
<protein>
    <submittedName>
        <fullName evidence="1">OsmC family protein</fullName>
    </submittedName>
</protein>
<dbReference type="SUPFAM" id="SSF82784">
    <property type="entry name" value="OsmC-like"/>
    <property type="match status" value="1"/>
</dbReference>
<dbReference type="PANTHER" id="PTHR35368">
    <property type="entry name" value="HYDROPEROXIDE REDUCTASE"/>
    <property type="match status" value="1"/>
</dbReference>
<name>A0ABY6P0Z9_9NOCA</name>
<dbReference type="RefSeq" id="WP_265383132.1">
    <property type="nucleotide sequence ID" value="NZ_CP110615.1"/>
</dbReference>
<evidence type="ECO:0000313" key="2">
    <source>
        <dbReference type="Proteomes" id="UP001164965"/>
    </source>
</evidence>
<dbReference type="Proteomes" id="UP001164965">
    <property type="component" value="Chromosome"/>
</dbReference>
<proteinExistence type="predicted"/>